<dbReference type="EMBL" id="GG693862">
    <property type="protein sequence ID" value="EES53503.1"/>
    <property type="molecule type" value="Genomic_DNA"/>
</dbReference>
<dbReference type="InterPro" id="IPR024044">
    <property type="entry name" value="NifT/FixU_barrel-like_dom_sf"/>
</dbReference>
<dbReference type="Proteomes" id="UP000009374">
    <property type="component" value="Unassembled WGS sequence"/>
</dbReference>
<proteinExistence type="predicted"/>
<dbReference type="Pfam" id="PF06988">
    <property type="entry name" value="NifT"/>
    <property type="match status" value="1"/>
</dbReference>
<sequence length="69" mass="7341">MKVMVRKNSEGIFSVYVPKKDLEEPIVSAEKPALFGGTVTLGNGMVLELPEVSPGQGLPLTVEARKISG</sequence>
<accession>C6HVC9</accession>
<organism evidence="1 2">
    <name type="scientific">Leptospirillum ferrodiazotrophum</name>
    <dbReference type="NCBI Taxonomy" id="412449"/>
    <lineage>
        <taxon>Bacteria</taxon>
        <taxon>Pseudomonadati</taxon>
        <taxon>Nitrospirota</taxon>
        <taxon>Nitrospiria</taxon>
        <taxon>Nitrospirales</taxon>
        <taxon>Nitrospiraceae</taxon>
        <taxon>Leptospirillum</taxon>
    </lineage>
</organism>
<dbReference type="GO" id="GO:0009399">
    <property type="term" value="P:nitrogen fixation"/>
    <property type="evidence" value="ECO:0007669"/>
    <property type="project" value="InterPro"/>
</dbReference>
<name>C6HVC9_9BACT</name>
<evidence type="ECO:0000313" key="2">
    <source>
        <dbReference type="Proteomes" id="UP000009374"/>
    </source>
</evidence>
<dbReference type="AlphaFoldDB" id="C6HVC9"/>
<protein>
    <submittedName>
        <fullName evidence="1">Nitrogen fixation protein (NifT)</fullName>
    </submittedName>
</protein>
<gene>
    <name evidence="1" type="ORF">UBAL3_78920096</name>
</gene>
<dbReference type="SUPFAM" id="SSF159203">
    <property type="entry name" value="NifT/FixU-like"/>
    <property type="match status" value="1"/>
</dbReference>
<dbReference type="InterPro" id="IPR009727">
    <property type="entry name" value="NifT"/>
</dbReference>
<keyword evidence="2" id="KW-1185">Reference proteome</keyword>
<reference evidence="1 2" key="1">
    <citation type="journal article" date="2009" name="Appl. Environ. Microbiol.">
        <title>Community genomic and proteomic analyses of chemoautotrophic iron-oxidizing "Leptospirillum rubarum" (Group II) and "Leptospirillum ferrodiazotrophum" (Group III) bacteria in acid mine drainage biofilms.</title>
        <authorList>
            <person name="Goltsman D.S."/>
            <person name="Denef V.J."/>
            <person name="Singer S.W."/>
            <person name="VerBerkmoes N.C."/>
            <person name="Lefsrud M."/>
            <person name="Mueller R.S."/>
            <person name="Dick G.J."/>
            <person name="Sun C.L."/>
            <person name="Wheeler K.E."/>
            <person name="Zemla A."/>
            <person name="Baker B.J."/>
            <person name="Hauser L."/>
            <person name="Land M."/>
            <person name="Shah M.B."/>
            <person name="Thelen M.P."/>
            <person name="Hettich R.L."/>
            <person name="Banfield J.F."/>
        </authorList>
    </citation>
    <scope>NUCLEOTIDE SEQUENCE [LARGE SCALE GENOMIC DNA]</scope>
</reference>
<evidence type="ECO:0000313" key="1">
    <source>
        <dbReference type="EMBL" id="EES53503.1"/>
    </source>
</evidence>
<dbReference type="Gene3D" id="2.40.50.240">
    <property type="entry name" value="NifT/FixU-like"/>
    <property type="match status" value="1"/>
</dbReference>
<dbReference type="NCBIfam" id="TIGR02934">
    <property type="entry name" value="nifT_nitrog"/>
    <property type="match status" value="1"/>
</dbReference>